<dbReference type="EMBL" id="CP073809">
    <property type="protein sequence ID" value="UTH13662.1"/>
    <property type="molecule type" value="Genomic_DNA"/>
</dbReference>
<dbReference type="PROSITE" id="PS01229">
    <property type="entry name" value="COF_2"/>
    <property type="match status" value="1"/>
</dbReference>
<reference evidence="3" key="2">
    <citation type="submission" date="2021-04" db="EMBL/GenBank/DDBJ databases">
        <title>Complete Genome Sequences of Macrococcus spp. from dog and cattle.</title>
        <authorList>
            <person name="Schwendener S."/>
            <person name="Perreten V."/>
        </authorList>
    </citation>
    <scope>NUCLEOTIDE SEQUENCE</scope>
    <source>
        <strain evidence="3">Epi0143-OL</strain>
    </source>
</reference>
<evidence type="ECO:0000256" key="1">
    <source>
        <dbReference type="SAM" id="Coils"/>
    </source>
</evidence>
<dbReference type="PANTHER" id="PTHR10000:SF55">
    <property type="entry name" value="5-AMINO-6-(5-PHOSPHO-D-RIBITYLAMINO)URACIL PHOSPHATASE YCSE"/>
    <property type="match status" value="1"/>
</dbReference>
<dbReference type="SFLD" id="SFLDG01144">
    <property type="entry name" value="C2.B.4:_PGP_Like"/>
    <property type="match status" value="1"/>
</dbReference>
<sequence>MIKLIATDMDGTLLNAAHEISEENIAAIKAAQHNGVTVAIATGRAFYEANTPVKPTGLVVPYICLNGAEVRDEAFNIMHTSSLSRSQISNITAILDRYDIFYQVYTNFGIYTEDVDKDLQIYIDIADKAGNVPDVDKIKAGIQKRIDQGTLKQVDRYDAIYERDGELVLKFLAYAADLDKIDRAKAELAQYESLAISASSRGNIEITHNDAQKGIALQAIADQLHISMDETMALGDNLNDISMLERAGYSVAMANGAPETKAAAKYITESNEESGVGKAIFKYLREVNGLDV</sequence>
<evidence type="ECO:0000313" key="4">
    <source>
        <dbReference type="Proteomes" id="UP000295735"/>
    </source>
</evidence>
<dbReference type="SFLD" id="SFLDG01140">
    <property type="entry name" value="C2.B:_Phosphomannomutase_and_P"/>
    <property type="match status" value="1"/>
</dbReference>
<name>A0A9Q9F187_9STAP</name>
<dbReference type="RefSeq" id="WP_149459266.1">
    <property type="nucleotide sequence ID" value="NZ_CP073809.1"/>
</dbReference>
<protein>
    <submittedName>
        <fullName evidence="3">HAD family phosphatase</fullName>
    </submittedName>
</protein>
<dbReference type="InterPro" id="IPR023214">
    <property type="entry name" value="HAD_sf"/>
</dbReference>
<accession>A0A9Q9F187</accession>
<dbReference type="Gene3D" id="3.30.1240.10">
    <property type="match status" value="1"/>
</dbReference>
<dbReference type="Gene3D" id="3.40.50.1000">
    <property type="entry name" value="HAD superfamily/HAD-like"/>
    <property type="match status" value="1"/>
</dbReference>
<dbReference type="NCBIfam" id="TIGR00099">
    <property type="entry name" value="Cof-subfamily"/>
    <property type="match status" value="1"/>
</dbReference>
<dbReference type="PANTHER" id="PTHR10000">
    <property type="entry name" value="PHOSPHOSERINE PHOSPHATASE"/>
    <property type="match status" value="1"/>
</dbReference>
<evidence type="ECO:0000313" key="5">
    <source>
        <dbReference type="Proteomes" id="UP001057381"/>
    </source>
</evidence>
<feature type="coiled-coil region" evidence="1">
    <location>
        <begin position="174"/>
        <end position="201"/>
    </location>
</feature>
<dbReference type="Proteomes" id="UP000295735">
    <property type="component" value="Unassembled WGS sequence"/>
</dbReference>
<dbReference type="OrthoDB" id="9806027at2"/>
<dbReference type="EMBL" id="SCWC02000004">
    <property type="protein sequence ID" value="KAA1039372.1"/>
    <property type="molecule type" value="Genomic_DNA"/>
</dbReference>
<dbReference type="Proteomes" id="UP001057381">
    <property type="component" value="Chromosome"/>
</dbReference>
<keyword evidence="1" id="KW-0175">Coiled coil</keyword>
<dbReference type="InterPro" id="IPR006379">
    <property type="entry name" value="HAD-SF_hydro_IIB"/>
</dbReference>
<organism evidence="3 5">
    <name type="scientific">Macrococcus equipercicus</name>
    <dbReference type="NCBI Taxonomy" id="69967"/>
    <lineage>
        <taxon>Bacteria</taxon>
        <taxon>Bacillati</taxon>
        <taxon>Bacillota</taxon>
        <taxon>Bacilli</taxon>
        <taxon>Bacillales</taxon>
        <taxon>Staphylococcaceae</taxon>
        <taxon>Macrococcus</taxon>
    </lineage>
</organism>
<dbReference type="AlphaFoldDB" id="A0A9Q9F187"/>
<dbReference type="KEGG" id="mequ:KFV11_10630"/>
<dbReference type="CDD" id="cd07516">
    <property type="entry name" value="HAD_Pase"/>
    <property type="match status" value="1"/>
</dbReference>
<dbReference type="InterPro" id="IPR000150">
    <property type="entry name" value="Cof"/>
</dbReference>
<gene>
    <name evidence="2" type="ORF">ERX35_007300</name>
    <name evidence="3" type="ORF">KFV11_10630</name>
</gene>
<keyword evidence="4" id="KW-1185">Reference proteome</keyword>
<evidence type="ECO:0000313" key="2">
    <source>
        <dbReference type="EMBL" id="KAA1039372.1"/>
    </source>
</evidence>
<dbReference type="GO" id="GO:0005829">
    <property type="term" value="C:cytosol"/>
    <property type="evidence" value="ECO:0007669"/>
    <property type="project" value="TreeGrafter"/>
</dbReference>
<reference evidence="2 4" key="1">
    <citation type="submission" date="2019-09" db="EMBL/GenBank/DDBJ databases">
        <authorList>
            <person name="Mazhar S."/>
            <person name="Altermann E."/>
            <person name="Hill C."/>
            <person name="Mcauliffe O."/>
        </authorList>
    </citation>
    <scope>NUCLEOTIDE SEQUENCE [LARGE SCALE GENOMIC DNA]</scope>
    <source>
        <strain evidence="2 4">ATCC 51831</strain>
    </source>
</reference>
<dbReference type="GO" id="GO:0016791">
    <property type="term" value="F:phosphatase activity"/>
    <property type="evidence" value="ECO:0007669"/>
    <property type="project" value="TreeGrafter"/>
</dbReference>
<dbReference type="NCBIfam" id="TIGR01484">
    <property type="entry name" value="HAD-SF-IIB"/>
    <property type="match status" value="1"/>
</dbReference>
<proteinExistence type="predicted"/>
<dbReference type="PROSITE" id="PS01228">
    <property type="entry name" value="COF_1"/>
    <property type="match status" value="1"/>
</dbReference>
<dbReference type="Pfam" id="PF08282">
    <property type="entry name" value="Hydrolase_3"/>
    <property type="match status" value="1"/>
</dbReference>
<dbReference type="SFLD" id="SFLDS00003">
    <property type="entry name" value="Haloacid_Dehalogenase"/>
    <property type="match status" value="1"/>
</dbReference>
<dbReference type="InterPro" id="IPR036412">
    <property type="entry name" value="HAD-like_sf"/>
</dbReference>
<dbReference type="SUPFAM" id="SSF56784">
    <property type="entry name" value="HAD-like"/>
    <property type="match status" value="1"/>
</dbReference>
<dbReference type="GO" id="GO:0000287">
    <property type="term" value="F:magnesium ion binding"/>
    <property type="evidence" value="ECO:0007669"/>
    <property type="project" value="TreeGrafter"/>
</dbReference>
<evidence type="ECO:0000313" key="3">
    <source>
        <dbReference type="EMBL" id="UTH13662.1"/>
    </source>
</evidence>